<evidence type="ECO:0000313" key="2">
    <source>
        <dbReference type="EMBL" id="CAD8759699.1"/>
    </source>
</evidence>
<gene>
    <name evidence="2" type="ORF">HAND1043_LOCUS26213</name>
</gene>
<name>A0A7S0UHR3_HEMAN</name>
<dbReference type="AlphaFoldDB" id="A0A7S0UHR3"/>
<feature type="non-terminal residue" evidence="2">
    <location>
        <position position="501"/>
    </location>
</feature>
<evidence type="ECO:0000256" key="1">
    <source>
        <dbReference type="SAM" id="MobiDB-lite"/>
    </source>
</evidence>
<dbReference type="EMBL" id="HBFK01043201">
    <property type="protein sequence ID" value="CAD8759699.1"/>
    <property type="molecule type" value="Transcribed_RNA"/>
</dbReference>
<protein>
    <submittedName>
        <fullName evidence="2">Uncharacterized protein</fullName>
    </submittedName>
</protein>
<proteinExistence type="predicted"/>
<organism evidence="2">
    <name type="scientific">Hemiselmis andersenii</name>
    <name type="common">Cryptophyte alga</name>
    <dbReference type="NCBI Taxonomy" id="464988"/>
    <lineage>
        <taxon>Eukaryota</taxon>
        <taxon>Cryptophyceae</taxon>
        <taxon>Cryptomonadales</taxon>
        <taxon>Hemiselmidaceae</taxon>
        <taxon>Hemiselmis</taxon>
    </lineage>
</organism>
<sequence length="501" mass="52758">MRGSKGGRKGENSGACGSQRGNPPAQEPQRPPLPPRWAGRVFVALVLVALSIVPLPSALGDAGIDVSLIEDGEEQPKDILGGPAIDHEPSEWWYDGGITAPPSFTVDSGSFLERVEVHMLTATVESVIFYTVGYKSLDAVPEPSMETGTLYDPEHPVVFTRNGWIKAVAFHLYALDSDVASTDEIRIRIRPPELFVRAGDLRPVDPTTDPAELVPLELDPPLGNPEGRRFEGSVEVFAIATSAVAPFTPNIQLTTGDKVLILAAPKGVGTASIIVTGTTRVKAVAWQEGLDPSDEVRTGLLTVEAGADGRIEGFAGLLGWWDLGRPSFYYGNFSRAAGAGGVEGCEEEHATFVAPAKVRDRQGTLGPATLLGPACKGGVWDLDPEGESACEVHKVLYRADSGCTVRGGSTVIEGMSCARSSQPSLASLASIRNGVGGLVFDPALNRGLFLSPDVDAAVESGRMPLSYLSVELQFVVAPRALAQSSMYGLASVLQADTGEGG</sequence>
<reference evidence="2" key="1">
    <citation type="submission" date="2021-01" db="EMBL/GenBank/DDBJ databases">
        <authorList>
            <person name="Corre E."/>
            <person name="Pelletier E."/>
            <person name="Niang G."/>
            <person name="Scheremetjew M."/>
            <person name="Finn R."/>
            <person name="Kale V."/>
            <person name="Holt S."/>
            <person name="Cochrane G."/>
            <person name="Meng A."/>
            <person name="Brown T."/>
            <person name="Cohen L."/>
        </authorList>
    </citation>
    <scope>NUCLEOTIDE SEQUENCE</scope>
    <source>
        <strain evidence="2">CCMP441</strain>
    </source>
</reference>
<accession>A0A7S0UHR3</accession>
<feature type="region of interest" description="Disordered" evidence="1">
    <location>
        <begin position="1"/>
        <end position="33"/>
    </location>
</feature>